<accession>A0A9W9EGD4</accession>
<dbReference type="OrthoDB" id="4292696at2759"/>
<evidence type="ECO:0000313" key="1">
    <source>
        <dbReference type="EMBL" id="KAJ5081333.1"/>
    </source>
</evidence>
<evidence type="ECO:0000313" key="2">
    <source>
        <dbReference type="Proteomes" id="UP001141434"/>
    </source>
</evidence>
<reference evidence="1" key="1">
    <citation type="submission" date="2022-11" db="EMBL/GenBank/DDBJ databases">
        <authorList>
            <person name="Petersen C."/>
        </authorList>
    </citation>
    <scope>NUCLEOTIDE SEQUENCE</scope>
    <source>
        <strain evidence="1">IBT 34128</strain>
    </source>
</reference>
<proteinExistence type="predicted"/>
<sequence>MALNSRSWQLPALYPPYKPPTWLVVFLCPMEDAERRTIMTRLITVDPDWPDRPQAEMRRLVEVPWLLHGTPPPSAIFKIHQIMTSVDSVIFVDSQSRRDDSAIILCEGQPPTVARVPMNRANVLLSAAAKGEWSLSADYPQVLPESPPRPSLLNPSRGILPAHLADLHLSPSTITLVSLVHLSDTAQEEIQSSIERDVTIRNWPEHEPCSRAQLYPIFHAIKVCHDETDDAYALLIDHDFNGNPTILAAGLGGPHWASPELDMLELHRLAMSDVAQFWTVVWTPFAHHPKPEMMNGLRTNPSIRDTGCGTGGPTELVANPDNIPNSWTGLPVFILDTMTETERRIIREELLGTPDGVMWTDVSDQLESPDMHGLLAYFEATFDNARGPPAHFLAVDRKSLEIALTPADERDESEAMIIASDGGCSAWFRDDTDQMLGLLHMGYGYRRMEGEEAESGWINLDVGNLFFEDVFEADSVTPDIVYWSWINLSKDDMDDLREGRKRVAAAYYPERGLVTL</sequence>
<dbReference type="EMBL" id="JAPMSZ010000012">
    <property type="protein sequence ID" value="KAJ5081333.1"/>
    <property type="molecule type" value="Genomic_DNA"/>
</dbReference>
<name>A0A9W9EGD4_9EURO</name>
<gene>
    <name evidence="1" type="ORF">NUU61_009597</name>
</gene>
<organism evidence="1 2">
    <name type="scientific">Penicillium alfredii</name>
    <dbReference type="NCBI Taxonomy" id="1506179"/>
    <lineage>
        <taxon>Eukaryota</taxon>
        <taxon>Fungi</taxon>
        <taxon>Dikarya</taxon>
        <taxon>Ascomycota</taxon>
        <taxon>Pezizomycotina</taxon>
        <taxon>Eurotiomycetes</taxon>
        <taxon>Eurotiomycetidae</taxon>
        <taxon>Eurotiales</taxon>
        <taxon>Aspergillaceae</taxon>
        <taxon>Penicillium</taxon>
    </lineage>
</organism>
<dbReference type="GeneID" id="81399291"/>
<dbReference type="Proteomes" id="UP001141434">
    <property type="component" value="Unassembled WGS sequence"/>
</dbReference>
<dbReference type="RefSeq" id="XP_056506620.1">
    <property type="nucleotide sequence ID" value="XM_056660122.1"/>
</dbReference>
<dbReference type="AlphaFoldDB" id="A0A9W9EGD4"/>
<comment type="caution">
    <text evidence="1">The sequence shown here is derived from an EMBL/GenBank/DDBJ whole genome shotgun (WGS) entry which is preliminary data.</text>
</comment>
<protein>
    <submittedName>
        <fullName evidence="1">Uncharacterized protein</fullName>
    </submittedName>
</protein>
<reference evidence="1" key="2">
    <citation type="journal article" date="2023" name="IMA Fungus">
        <title>Comparative genomic study of the Penicillium genus elucidates a diverse pangenome and 15 lateral gene transfer events.</title>
        <authorList>
            <person name="Petersen C."/>
            <person name="Sorensen T."/>
            <person name="Nielsen M.R."/>
            <person name="Sondergaard T.E."/>
            <person name="Sorensen J.L."/>
            <person name="Fitzpatrick D.A."/>
            <person name="Frisvad J.C."/>
            <person name="Nielsen K.L."/>
        </authorList>
    </citation>
    <scope>NUCLEOTIDE SEQUENCE</scope>
    <source>
        <strain evidence="1">IBT 34128</strain>
    </source>
</reference>
<keyword evidence="2" id="KW-1185">Reference proteome</keyword>